<organism evidence="2 3">
    <name type="scientific">Sphingorhabdus buctiana</name>
    <dbReference type="NCBI Taxonomy" id="1508805"/>
    <lineage>
        <taxon>Bacteria</taxon>
        <taxon>Pseudomonadati</taxon>
        <taxon>Pseudomonadota</taxon>
        <taxon>Alphaproteobacteria</taxon>
        <taxon>Sphingomonadales</taxon>
        <taxon>Sphingomonadaceae</taxon>
        <taxon>Sphingorhabdus</taxon>
    </lineage>
</organism>
<dbReference type="EMBL" id="JBHUEL010000010">
    <property type="protein sequence ID" value="MFD1767305.1"/>
    <property type="molecule type" value="Genomic_DNA"/>
</dbReference>
<name>A0ABW4MG07_9SPHN</name>
<dbReference type="Proteomes" id="UP001597215">
    <property type="component" value="Unassembled WGS sequence"/>
</dbReference>
<keyword evidence="3" id="KW-1185">Reference proteome</keyword>
<feature type="compositionally biased region" description="Pro residues" evidence="1">
    <location>
        <begin position="121"/>
        <end position="131"/>
    </location>
</feature>
<proteinExistence type="predicted"/>
<protein>
    <recommendedName>
        <fullName evidence="4">CopL family metal-binding regulatory protein</fullName>
    </recommendedName>
</protein>
<comment type="caution">
    <text evidence="2">The sequence shown here is derived from an EMBL/GenBank/DDBJ whole genome shotgun (WGS) entry which is preliminary data.</text>
</comment>
<evidence type="ECO:0008006" key="4">
    <source>
        <dbReference type="Google" id="ProtNLM"/>
    </source>
</evidence>
<sequence>MNLRPINVRLNKSALHEESGRAVRLILALLVILALSVMPVSMADRTTAAHAATATPMAMDDCTGHHETAPDKHHSGTQDCAMACAVVEPVAPQLAVATNPVRSALSPQPSPRLNGIAPEATSPPPRLFPEI</sequence>
<reference evidence="3" key="1">
    <citation type="journal article" date="2019" name="Int. J. Syst. Evol. Microbiol.">
        <title>The Global Catalogue of Microorganisms (GCM) 10K type strain sequencing project: providing services to taxonomists for standard genome sequencing and annotation.</title>
        <authorList>
            <consortium name="The Broad Institute Genomics Platform"/>
            <consortium name="The Broad Institute Genome Sequencing Center for Infectious Disease"/>
            <person name="Wu L."/>
            <person name="Ma J."/>
        </authorList>
    </citation>
    <scope>NUCLEOTIDE SEQUENCE [LARGE SCALE GENOMIC DNA]</scope>
    <source>
        <strain evidence="3">CGMCC 1.12449</strain>
    </source>
</reference>
<accession>A0ABW4MG07</accession>
<evidence type="ECO:0000313" key="2">
    <source>
        <dbReference type="EMBL" id="MFD1767305.1"/>
    </source>
</evidence>
<feature type="region of interest" description="Disordered" evidence="1">
    <location>
        <begin position="101"/>
        <end position="131"/>
    </location>
</feature>
<evidence type="ECO:0000256" key="1">
    <source>
        <dbReference type="SAM" id="MobiDB-lite"/>
    </source>
</evidence>
<evidence type="ECO:0000313" key="3">
    <source>
        <dbReference type="Proteomes" id="UP001597215"/>
    </source>
</evidence>
<gene>
    <name evidence="2" type="ORF">ACFSAG_10680</name>
</gene>
<dbReference type="RefSeq" id="WP_381514576.1">
    <property type="nucleotide sequence ID" value="NZ_JBHUEL010000010.1"/>
</dbReference>